<gene>
    <name evidence="2" type="ORF">BT96DRAFT_816431</name>
</gene>
<feature type="transmembrane region" description="Helical" evidence="1">
    <location>
        <begin position="45"/>
        <end position="66"/>
    </location>
</feature>
<protein>
    <submittedName>
        <fullName evidence="2">Uncharacterized protein</fullName>
    </submittedName>
</protein>
<feature type="non-terminal residue" evidence="2">
    <location>
        <position position="1"/>
    </location>
</feature>
<keyword evidence="1" id="KW-0472">Membrane</keyword>
<keyword evidence="1" id="KW-0812">Transmembrane</keyword>
<organism evidence="2 3">
    <name type="scientific">Gymnopus androsaceus JB14</name>
    <dbReference type="NCBI Taxonomy" id="1447944"/>
    <lineage>
        <taxon>Eukaryota</taxon>
        <taxon>Fungi</taxon>
        <taxon>Dikarya</taxon>
        <taxon>Basidiomycota</taxon>
        <taxon>Agaricomycotina</taxon>
        <taxon>Agaricomycetes</taxon>
        <taxon>Agaricomycetidae</taxon>
        <taxon>Agaricales</taxon>
        <taxon>Marasmiineae</taxon>
        <taxon>Omphalotaceae</taxon>
        <taxon>Gymnopus</taxon>
    </lineage>
</organism>
<evidence type="ECO:0000256" key="1">
    <source>
        <dbReference type="SAM" id="Phobius"/>
    </source>
</evidence>
<dbReference type="Proteomes" id="UP000799118">
    <property type="component" value="Unassembled WGS sequence"/>
</dbReference>
<dbReference type="AlphaFoldDB" id="A0A6A4HZ31"/>
<proteinExistence type="predicted"/>
<evidence type="ECO:0000313" key="3">
    <source>
        <dbReference type="Proteomes" id="UP000799118"/>
    </source>
</evidence>
<dbReference type="OrthoDB" id="3359487at2759"/>
<name>A0A6A4HZ31_9AGAR</name>
<reference evidence="2" key="1">
    <citation type="journal article" date="2019" name="Environ. Microbiol.">
        <title>Fungal ecological strategies reflected in gene transcription - a case study of two litter decomposers.</title>
        <authorList>
            <person name="Barbi F."/>
            <person name="Kohler A."/>
            <person name="Barry K."/>
            <person name="Baskaran P."/>
            <person name="Daum C."/>
            <person name="Fauchery L."/>
            <person name="Ihrmark K."/>
            <person name="Kuo A."/>
            <person name="LaButti K."/>
            <person name="Lipzen A."/>
            <person name="Morin E."/>
            <person name="Grigoriev I.V."/>
            <person name="Henrissat B."/>
            <person name="Lindahl B."/>
            <person name="Martin F."/>
        </authorList>
    </citation>
    <scope>NUCLEOTIDE SEQUENCE</scope>
    <source>
        <strain evidence="2">JB14</strain>
    </source>
</reference>
<dbReference type="EMBL" id="ML769434">
    <property type="protein sequence ID" value="KAE9402458.1"/>
    <property type="molecule type" value="Genomic_DNA"/>
</dbReference>
<evidence type="ECO:0000313" key="2">
    <source>
        <dbReference type="EMBL" id="KAE9402458.1"/>
    </source>
</evidence>
<sequence>VVLHPSFKLDYFRKAGWTDSWIDEAVSVTREHWGRYKPAQTSTTSTMVCLFAHCSPALLMIVIIGINVQIRSSFFIELLCIISGQTYAGDWQLRGWSEQ</sequence>
<keyword evidence="1" id="KW-1133">Transmembrane helix</keyword>
<keyword evidence="3" id="KW-1185">Reference proteome</keyword>
<accession>A0A6A4HZ31</accession>